<dbReference type="SUPFAM" id="SSF54277">
    <property type="entry name" value="CAD &amp; PB1 domains"/>
    <property type="match status" value="1"/>
</dbReference>
<dbReference type="PROSITE" id="PS51745">
    <property type="entry name" value="PB1"/>
    <property type="match status" value="1"/>
</dbReference>
<evidence type="ECO:0000256" key="2">
    <source>
        <dbReference type="ARBA" id="ARBA00004613"/>
    </source>
</evidence>
<sequence>MIRNTLTNNLTLFCLVEGDSTPFPIKIELTSSIGELKDEIKLKKTPEFDDIAADRLTLWRVSIPVAPLNERRSVSLKDFNSAAELDPTDDVSDVFKETPPKKTIHVIVQPPSSIDTRSGDNKRSFADDDFSCVLPMPNKRRTSEQSQIGGYLDEAAFAVLRDKIHLKCHDGTDYDTRVVLVRVGTSFQELVKRVQEKFQWKRPPMLKYHDKDASTYTVTMVDDEDWLMFQQIHKKTNGTLELSCYQDYSRREDNSCREHYIPDD</sequence>
<dbReference type="Proteomes" id="UP000827284">
    <property type="component" value="Unassembled WGS sequence"/>
</dbReference>
<feature type="domain" description="PB1" evidence="4">
    <location>
        <begin position="163"/>
        <end position="247"/>
    </location>
</feature>
<dbReference type="CDD" id="cd05992">
    <property type="entry name" value="PB1"/>
    <property type="match status" value="1"/>
</dbReference>
<dbReference type="GO" id="GO:0005576">
    <property type="term" value="C:extracellular region"/>
    <property type="evidence" value="ECO:0007669"/>
    <property type="project" value="UniProtKB-SubCell"/>
</dbReference>
<gene>
    <name evidence="5" type="ORF">EMPS_00336</name>
</gene>
<comment type="subcellular location">
    <subcellularLocation>
        <location evidence="1">Host cell</location>
    </subcellularLocation>
    <subcellularLocation>
        <location evidence="2">Secreted</location>
    </subcellularLocation>
</comment>
<evidence type="ECO:0000259" key="4">
    <source>
        <dbReference type="PROSITE" id="PS51745"/>
    </source>
</evidence>
<dbReference type="Pfam" id="PF20147">
    <property type="entry name" value="Crinkler"/>
    <property type="match status" value="1"/>
</dbReference>
<reference evidence="5" key="2">
    <citation type="journal article" date="2022" name="Microbiol. Resour. Announc.">
        <title>Whole-Genome Sequence of Entomortierella parvispora E1425, a Mucoromycotan Fungus Associated with Burkholderiaceae-Related Endosymbiotic Bacteria.</title>
        <authorList>
            <person name="Herlambang A."/>
            <person name="Guo Y."/>
            <person name="Takashima Y."/>
            <person name="Narisawa K."/>
            <person name="Ohta H."/>
            <person name="Nishizawa T."/>
        </authorList>
    </citation>
    <scope>NUCLEOTIDE SEQUENCE</scope>
    <source>
        <strain evidence="5">E1425</strain>
    </source>
</reference>
<keyword evidence="3" id="KW-0964">Secreted</keyword>
<organism evidence="5 6">
    <name type="scientific">Entomortierella parvispora</name>
    <dbReference type="NCBI Taxonomy" id="205924"/>
    <lineage>
        <taxon>Eukaryota</taxon>
        <taxon>Fungi</taxon>
        <taxon>Fungi incertae sedis</taxon>
        <taxon>Mucoromycota</taxon>
        <taxon>Mortierellomycotina</taxon>
        <taxon>Mortierellomycetes</taxon>
        <taxon>Mortierellales</taxon>
        <taxon>Mortierellaceae</taxon>
        <taxon>Entomortierella</taxon>
    </lineage>
</organism>
<evidence type="ECO:0000313" key="6">
    <source>
        <dbReference type="Proteomes" id="UP000827284"/>
    </source>
</evidence>
<dbReference type="OrthoDB" id="2304312at2759"/>
<dbReference type="EMBL" id="BQFW01000001">
    <property type="protein sequence ID" value="GJJ67990.1"/>
    <property type="molecule type" value="Genomic_DNA"/>
</dbReference>
<comment type="caution">
    <text evidence="5">The sequence shown here is derived from an EMBL/GenBank/DDBJ whole genome shotgun (WGS) entry which is preliminary data.</text>
</comment>
<dbReference type="InterPro" id="IPR053793">
    <property type="entry name" value="PB1-like"/>
</dbReference>
<evidence type="ECO:0000256" key="1">
    <source>
        <dbReference type="ARBA" id="ARBA00004340"/>
    </source>
</evidence>
<evidence type="ECO:0000313" key="5">
    <source>
        <dbReference type="EMBL" id="GJJ67990.1"/>
    </source>
</evidence>
<name>A0A9P3LRV9_9FUNG</name>
<dbReference type="Gene3D" id="3.10.20.90">
    <property type="entry name" value="Phosphatidylinositol 3-kinase Catalytic Subunit, Chain A, domain 1"/>
    <property type="match status" value="1"/>
</dbReference>
<evidence type="ECO:0000256" key="3">
    <source>
        <dbReference type="ARBA" id="ARBA00022525"/>
    </source>
</evidence>
<accession>A0A9P3LRV9</accession>
<protein>
    <recommendedName>
        <fullName evidence="4">PB1 domain-containing protein</fullName>
    </recommendedName>
</protein>
<proteinExistence type="predicted"/>
<dbReference type="GO" id="GO:0043657">
    <property type="term" value="C:host cell"/>
    <property type="evidence" value="ECO:0007669"/>
    <property type="project" value="UniProtKB-SubCell"/>
</dbReference>
<keyword evidence="6" id="KW-1185">Reference proteome</keyword>
<dbReference type="InterPro" id="IPR045379">
    <property type="entry name" value="Crinkler_N"/>
</dbReference>
<dbReference type="AlphaFoldDB" id="A0A9P3LRV9"/>
<reference evidence="5" key="1">
    <citation type="submission" date="2021-11" db="EMBL/GenBank/DDBJ databases">
        <authorList>
            <person name="Herlambang A."/>
            <person name="Guo Y."/>
            <person name="Takashima Y."/>
            <person name="Nishizawa T."/>
        </authorList>
    </citation>
    <scope>NUCLEOTIDE SEQUENCE</scope>
    <source>
        <strain evidence="5">E1425</strain>
    </source>
</reference>